<dbReference type="AlphaFoldDB" id="A0A1W2B3L7"/>
<dbReference type="Gene3D" id="3.20.180.10">
    <property type="entry name" value="PNP-oxidase-like"/>
    <property type="match status" value="1"/>
</dbReference>
<sequence>MAQDALLARTVVATASCLEVGLMGSRAPVSRHATDGSGAVFFALAEAAPDCVHLAVPGEPGPVVDAVAYDVSSVAHPGRLRGLVRLSGPAEVMTEPVTDDLREHLGLAEDGLVGRLVPDTVTLEWTVERGRSDRSPVDVDAGDYALADIDALGGWQDGWMAHLDQHHRDDLRDLVAHEVQPVAVVRPVHADERGIVLREHMGTYQRDIRVAFPQRVRCGCEAVEALTSIMAVHAAGVSCSVRGGLDLNRTSGHRLGP</sequence>
<evidence type="ECO:0000313" key="2">
    <source>
        <dbReference type="EMBL" id="SMC67390.1"/>
    </source>
</evidence>
<gene>
    <name evidence="2" type="ORF">SAMN06296429_10758</name>
</gene>
<dbReference type="SUPFAM" id="SSF50475">
    <property type="entry name" value="FMN-binding split barrel"/>
    <property type="match status" value="1"/>
</dbReference>
<reference evidence="2 3" key="1">
    <citation type="submission" date="2017-04" db="EMBL/GenBank/DDBJ databases">
        <authorList>
            <person name="Afonso C.L."/>
            <person name="Miller P.J."/>
            <person name="Scott M.A."/>
            <person name="Spackman E."/>
            <person name="Goraichik I."/>
            <person name="Dimitrov K.M."/>
            <person name="Suarez D.L."/>
            <person name="Swayne D.E."/>
        </authorList>
    </citation>
    <scope>NUCLEOTIDE SEQUENCE [LARGE SCALE GENOMIC DNA]</scope>
    <source>
        <strain evidence="2 3">CGMCC 1.12511</strain>
    </source>
</reference>
<dbReference type="EMBL" id="FWXN01000007">
    <property type="protein sequence ID" value="SMC67390.1"/>
    <property type="molecule type" value="Genomic_DNA"/>
</dbReference>
<accession>A0A1W2B3L7</accession>
<evidence type="ECO:0000313" key="3">
    <source>
        <dbReference type="Proteomes" id="UP000192634"/>
    </source>
</evidence>
<protein>
    <recommendedName>
        <fullName evidence="1">DUF2470 domain-containing protein</fullName>
    </recommendedName>
</protein>
<proteinExistence type="predicted"/>
<organism evidence="2 3">
    <name type="scientific">Janibacter indicus</name>
    <dbReference type="NCBI Taxonomy" id="857417"/>
    <lineage>
        <taxon>Bacteria</taxon>
        <taxon>Bacillati</taxon>
        <taxon>Actinomycetota</taxon>
        <taxon>Actinomycetes</taxon>
        <taxon>Micrococcales</taxon>
        <taxon>Intrasporangiaceae</taxon>
        <taxon>Janibacter</taxon>
    </lineage>
</organism>
<dbReference type="InterPro" id="IPR037119">
    <property type="entry name" value="Haem_oxidase_HugZ-like_sf"/>
</dbReference>
<name>A0A1W2B3L7_9MICO</name>
<feature type="domain" description="DUF2470" evidence="1">
    <location>
        <begin position="157"/>
        <end position="218"/>
    </location>
</feature>
<evidence type="ECO:0000259" key="1">
    <source>
        <dbReference type="Pfam" id="PF10615"/>
    </source>
</evidence>
<dbReference type="Proteomes" id="UP000192634">
    <property type="component" value="Unassembled WGS sequence"/>
</dbReference>
<dbReference type="Pfam" id="PF10615">
    <property type="entry name" value="DUF2470"/>
    <property type="match status" value="1"/>
</dbReference>
<dbReference type="InterPro" id="IPR019595">
    <property type="entry name" value="DUF2470"/>
</dbReference>